<evidence type="ECO:0000313" key="2">
    <source>
        <dbReference type="Proteomes" id="UP000054564"/>
    </source>
</evidence>
<protein>
    <submittedName>
        <fullName evidence="1">Uncharacterized protein</fullName>
    </submittedName>
</protein>
<proteinExistence type="predicted"/>
<feature type="non-terminal residue" evidence="1">
    <location>
        <position position="1"/>
    </location>
</feature>
<evidence type="ECO:0000313" key="1">
    <source>
        <dbReference type="EMBL" id="KNE86604.1"/>
    </source>
</evidence>
<accession>A0A0L0UIR6</accession>
<gene>
    <name evidence="1" type="ORF">PSTG_20033</name>
</gene>
<feature type="non-terminal residue" evidence="1">
    <location>
        <position position="107"/>
    </location>
</feature>
<organism evidence="1 2">
    <name type="scientific">Puccinia striiformis f. sp. tritici PST-78</name>
    <dbReference type="NCBI Taxonomy" id="1165861"/>
    <lineage>
        <taxon>Eukaryota</taxon>
        <taxon>Fungi</taxon>
        <taxon>Dikarya</taxon>
        <taxon>Basidiomycota</taxon>
        <taxon>Pucciniomycotina</taxon>
        <taxon>Pucciniomycetes</taxon>
        <taxon>Pucciniales</taxon>
        <taxon>Pucciniaceae</taxon>
        <taxon>Puccinia</taxon>
    </lineage>
</organism>
<sequence>FENWTATVPNTVTVSGSCQVVKALALGNDKWYTKKFLPFMTNFYKGPIVYTRKLIAGLADNRVNRNPQFQYIDKSITDLFQQQPGKDITKEINGLPMSDADKSASLT</sequence>
<keyword evidence="2" id="KW-1185">Reference proteome</keyword>
<comment type="caution">
    <text evidence="1">The sequence shown here is derived from an EMBL/GenBank/DDBJ whole genome shotgun (WGS) entry which is preliminary data.</text>
</comment>
<dbReference type="STRING" id="1165861.A0A0L0UIR6"/>
<name>A0A0L0UIR6_9BASI</name>
<dbReference type="Proteomes" id="UP000054564">
    <property type="component" value="Unassembled WGS sequence"/>
</dbReference>
<reference evidence="2" key="1">
    <citation type="submission" date="2014-03" db="EMBL/GenBank/DDBJ databases">
        <title>The Genome Sequence of Puccinia striiformis f. sp. tritici PST-78.</title>
        <authorList>
            <consortium name="The Broad Institute Genome Sequencing Platform"/>
            <person name="Cuomo C."/>
            <person name="Hulbert S."/>
            <person name="Chen X."/>
            <person name="Walker B."/>
            <person name="Young S.K."/>
            <person name="Zeng Q."/>
            <person name="Gargeya S."/>
            <person name="Fitzgerald M."/>
            <person name="Haas B."/>
            <person name="Abouelleil A."/>
            <person name="Alvarado L."/>
            <person name="Arachchi H.M."/>
            <person name="Berlin A.M."/>
            <person name="Chapman S.B."/>
            <person name="Goldberg J."/>
            <person name="Griggs A."/>
            <person name="Gujja S."/>
            <person name="Hansen M."/>
            <person name="Howarth C."/>
            <person name="Imamovic A."/>
            <person name="Larimer J."/>
            <person name="McCowan C."/>
            <person name="Montmayeur A."/>
            <person name="Murphy C."/>
            <person name="Neiman D."/>
            <person name="Pearson M."/>
            <person name="Priest M."/>
            <person name="Roberts A."/>
            <person name="Saif S."/>
            <person name="Shea T."/>
            <person name="Sisk P."/>
            <person name="Sykes S."/>
            <person name="Wortman J."/>
            <person name="Nusbaum C."/>
            <person name="Birren B."/>
        </authorList>
    </citation>
    <scope>NUCLEOTIDE SEQUENCE [LARGE SCALE GENOMIC DNA]</scope>
    <source>
        <strain evidence="2">race PST-78</strain>
    </source>
</reference>
<dbReference type="AlphaFoldDB" id="A0A0L0UIR6"/>
<dbReference type="EMBL" id="AJIL01008929">
    <property type="protein sequence ID" value="KNE86604.1"/>
    <property type="molecule type" value="Genomic_DNA"/>
</dbReference>